<dbReference type="Pfam" id="PF13473">
    <property type="entry name" value="Cupredoxin_1"/>
    <property type="match status" value="1"/>
</dbReference>
<evidence type="ECO:0000313" key="4">
    <source>
        <dbReference type="Proteomes" id="UP000176308"/>
    </source>
</evidence>
<protein>
    <recommendedName>
        <fullName evidence="2">HMA domain-containing protein</fullName>
    </recommendedName>
</protein>
<organism evidence="3 4">
    <name type="scientific">Candidatus Staskawiczbacteria bacterium RIFCSPLOWO2_01_FULL_33_9</name>
    <dbReference type="NCBI Taxonomy" id="1802211"/>
    <lineage>
        <taxon>Bacteria</taxon>
        <taxon>Candidatus Staskawicziibacteriota</taxon>
    </lineage>
</organism>
<dbReference type="InterPro" id="IPR039447">
    <property type="entry name" value="UreH-like_TM_dom"/>
</dbReference>
<dbReference type="AlphaFoldDB" id="A0A1G2I9J9"/>
<feature type="domain" description="HMA" evidence="2">
    <location>
        <begin position="3"/>
        <end position="80"/>
    </location>
</feature>
<keyword evidence="1" id="KW-0812">Transmembrane</keyword>
<dbReference type="PANTHER" id="PTHR42208:SF1">
    <property type="entry name" value="HEAVY METAL TRANSPORTER"/>
    <property type="match status" value="1"/>
</dbReference>
<dbReference type="InterPro" id="IPR006121">
    <property type="entry name" value="HMA_dom"/>
</dbReference>
<dbReference type="InterPro" id="IPR028096">
    <property type="entry name" value="EfeO_Cupredoxin"/>
</dbReference>
<feature type="transmembrane region" description="Helical" evidence="1">
    <location>
        <begin position="251"/>
        <end position="272"/>
    </location>
</feature>
<feature type="transmembrane region" description="Helical" evidence="1">
    <location>
        <begin position="194"/>
        <end position="215"/>
    </location>
</feature>
<dbReference type="Gene3D" id="3.30.70.100">
    <property type="match status" value="1"/>
</dbReference>
<evidence type="ECO:0000259" key="2">
    <source>
        <dbReference type="PROSITE" id="PS50846"/>
    </source>
</evidence>
<dbReference type="Gene3D" id="2.60.40.420">
    <property type="entry name" value="Cupredoxins - blue copper proteins"/>
    <property type="match status" value="1"/>
</dbReference>
<dbReference type="PROSITE" id="PS50846">
    <property type="entry name" value="HMA_2"/>
    <property type="match status" value="1"/>
</dbReference>
<dbReference type="GO" id="GO:0046872">
    <property type="term" value="F:metal ion binding"/>
    <property type="evidence" value="ECO:0007669"/>
    <property type="project" value="InterPro"/>
</dbReference>
<evidence type="ECO:0000313" key="3">
    <source>
        <dbReference type="EMBL" id="OGZ71502.1"/>
    </source>
</evidence>
<dbReference type="Pfam" id="PF13386">
    <property type="entry name" value="DsbD_2"/>
    <property type="match status" value="1"/>
</dbReference>
<proteinExistence type="predicted"/>
<feature type="transmembrane region" description="Helical" evidence="1">
    <location>
        <begin position="278"/>
        <end position="304"/>
    </location>
</feature>
<dbReference type="Pfam" id="PF00403">
    <property type="entry name" value="HMA"/>
    <property type="match status" value="1"/>
</dbReference>
<name>A0A1G2I9J9_9BACT</name>
<accession>A0A1G2I9J9</accession>
<reference evidence="3 4" key="1">
    <citation type="journal article" date="2016" name="Nat. Commun.">
        <title>Thousands of microbial genomes shed light on interconnected biogeochemical processes in an aquifer system.</title>
        <authorList>
            <person name="Anantharaman K."/>
            <person name="Brown C.T."/>
            <person name="Hug L.A."/>
            <person name="Sharon I."/>
            <person name="Castelle C.J."/>
            <person name="Probst A.J."/>
            <person name="Thomas B.C."/>
            <person name="Singh A."/>
            <person name="Wilkins M.J."/>
            <person name="Karaoz U."/>
            <person name="Brodie E.L."/>
            <person name="Williams K.H."/>
            <person name="Hubbard S.S."/>
            <person name="Banfield J.F."/>
        </authorList>
    </citation>
    <scope>NUCLEOTIDE SEQUENCE [LARGE SCALE GENOMIC DNA]</scope>
</reference>
<dbReference type="PANTHER" id="PTHR42208">
    <property type="entry name" value="HEAVY METAL TRANSPORTER-RELATED"/>
    <property type="match status" value="1"/>
</dbReference>
<keyword evidence="1" id="KW-0472">Membrane</keyword>
<feature type="transmembrane region" description="Helical" evidence="1">
    <location>
        <begin position="316"/>
        <end position="333"/>
    </location>
</feature>
<dbReference type="EMBL" id="MHOX01000004">
    <property type="protein sequence ID" value="OGZ71502.1"/>
    <property type="molecule type" value="Genomic_DNA"/>
</dbReference>
<dbReference type="InterPro" id="IPR008972">
    <property type="entry name" value="Cupredoxin"/>
</dbReference>
<dbReference type="SUPFAM" id="SSF55008">
    <property type="entry name" value="HMA, heavy metal-associated domain"/>
    <property type="match status" value="1"/>
</dbReference>
<sequence length="461" mass="50301">MNKEHTYQVKGMHCASCEILVEKKLLEINGIKSVEASTSKGKVTIEYEGEKPNNHYLTSIFKEDNYTFFDDLEKENSEAKKRVNPTLFAFNIAIFIIIAFLILNKSGVPGILGVSLSSSLFAFFGFGILAGLSTCAALVGGIVLSMSKQWQSIYSGKNTTYQKLQPHLLFNTGRILSYAIFGALLGAVGSKLQISFTFASFLIITVSFLMIALGLQMLGVKSLRKFQFALPKFITRYIANEKNFQARQMPFVMGAGTVFLPCGFTIIVQGIALLSGSWLQGFLIMLFFALGTAPMLLAIGLSSVKFSFKPHLSERFSKVAGFLVLFFALYNINSQINVLGYTSLSDVFGSSNNQSQNKAVDLKDLPLIVDGKQIVKMNASSSGYSPNYIKVKAGVPVRWEVLANSTAVGCVSTIISRNLFSGSISLLPGKVSVQEFTANTPGKYKFSCSMGMFTGIIEVVS</sequence>
<dbReference type="SUPFAM" id="SSF49503">
    <property type="entry name" value="Cupredoxins"/>
    <property type="match status" value="1"/>
</dbReference>
<keyword evidence="1" id="KW-1133">Transmembrane helix</keyword>
<dbReference type="Proteomes" id="UP000176308">
    <property type="component" value="Unassembled WGS sequence"/>
</dbReference>
<evidence type="ECO:0000256" key="1">
    <source>
        <dbReference type="SAM" id="Phobius"/>
    </source>
</evidence>
<feature type="transmembrane region" description="Helical" evidence="1">
    <location>
        <begin position="123"/>
        <end position="147"/>
    </location>
</feature>
<dbReference type="CDD" id="cd00371">
    <property type="entry name" value="HMA"/>
    <property type="match status" value="1"/>
</dbReference>
<feature type="transmembrane region" description="Helical" evidence="1">
    <location>
        <begin position="83"/>
        <end position="103"/>
    </location>
</feature>
<comment type="caution">
    <text evidence="3">The sequence shown here is derived from an EMBL/GenBank/DDBJ whole genome shotgun (WGS) entry which is preliminary data.</text>
</comment>
<gene>
    <name evidence="3" type="ORF">A2904_01815</name>
</gene>
<feature type="transmembrane region" description="Helical" evidence="1">
    <location>
        <begin position="168"/>
        <end position="188"/>
    </location>
</feature>
<dbReference type="InterPro" id="IPR036163">
    <property type="entry name" value="HMA_dom_sf"/>
</dbReference>